<dbReference type="OrthoDB" id="535086at2759"/>
<dbReference type="Pfam" id="PF04193">
    <property type="entry name" value="PQ-loop"/>
    <property type="match status" value="2"/>
</dbReference>
<evidence type="ECO:0000313" key="10">
    <source>
        <dbReference type="Proteomes" id="UP000247498"/>
    </source>
</evidence>
<dbReference type="AlphaFoldDB" id="A0A2V0PJV7"/>
<reference evidence="9 10" key="1">
    <citation type="journal article" date="2018" name="Sci. Rep.">
        <title>Raphidocelis subcapitata (=Pseudokirchneriella subcapitata) provides an insight into genome evolution and environmental adaptations in the Sphaeropleales.</title>
        <authorList>
            <person name="Suzuki S."/>
            <person name="Yamaguchi H."/>
            <person name="Nakajima N."/>
            <person name="Kawachi M."/>
        </authorList>
    </citation>
    <scope>NUCLEOTIDE SEQUENCE [LARGE SCALE GENOMIC DNA]</scope>
    <source>
        <strain evidence="9 10">NIES-35</strain>
    </source>
</reference>
<protein>
    <submittedName>
        <fullName evidence="9">Cystinosin-like</fullName>
    </submittedName>
</protein>
<feature type="transmembrane region" description="Helical" evidence="8">
    <location>
        <begin position="121"/>
        <end position="143"/>
    </location>
</feature>
<dbReference type="GO" id="GO:0012505">
    <property type="term" value="C:endomembrane system"/>
    <property type="evidence" value="ECO:0007669"/>
    <property type="project" value="UniProtKB-SubCell"/>
</dbReference>
<dbReference type="FunCoup" id="A0A2V0PJV7">
    <property type="interactions" value="1502"/>
</dbReference>
<comment type="subcellular location">
    <subcellularLocation>
        <location evidence="1">Endomembrane system</location>
        <topology evidence="1">Multi-pass membrane protein</topology>
    </subcellularLocation>
</comment>
<evidence type="ECO:0000256" key="2">
    <source>
        <dbReference type="ARBA" id="ARBA00022448"/>
    </source>
</evidence>
<feature type="transmembrane region" description="Helical" evidence="8">
    <location>
        <begin position="56"/>
        <end position="75"/>
    </location>
</feature>
<gene>
    <name evidence="9" type="ORF">Rsub_10936</name>
</gene>
<keyword evidence="4" id="KW-0677">Repeat</keyword>
<evidence type="ECO:0000256" key="8">
    <source>
        <dbReference type="SAM" id="Phobius"/>
    </source>
</evidence>
<dbReference type="GO" id="GO:0005774">
    <property type="term" value="C:vacuolar membrane"/>
    <property type="evidence" value="ECO:0007669"/>
    <property type="project" value="TreeGrafter"/>
</dbReference>
<comment type="caution">
    <text evidence="9">The sequence shown here is derived from an EMBL/GenBank/DDBJ whole genome shotgun (WGS) entry which is preliminary data.</text>
</comment>
<evidence type="ECO:0000313" key="9">
    <source>
        <dbReference type="EMBL" id="GBF98273.1"/>
    </source>
</evidence>
<feature type="transmembrane region" description="Helical" evidence="8">
    <location>
        <begin position="236"/>
        <end position="258"/>
    </location>
</feature>
<evidence type="ECO:0000256" key="1">
    <source>
        <dbReference type="ARBA" id="ARBA00004127"/>
    </source>
</evidence>
<dbReference type="GO" id="GO:0015184">
    <property type="term" value="F:L-cystine transmembrane transporter activity"/>
    <property type="evidence" value="ECO:0007669"/>
    <property type="project" value="TreeGrafter"/>
</dbReference>
<dbReference type="PANTHER" id="PTHR13131">
    <property type="entry name" value="CYSTINOSIN"/>
    <property type="match status" value="1"/>
</dbReference>
<proteinExistence type="predicted"/>
<feature type="region of interest" description="Disordered" evidence="7">
    <location>
        <begin position="1"/>
        <end position="39"/>
    </location>
</feature>
<organism evidence="9 10">
    <name type="scientific">Raphidocelis subcapitata</name>
    <dbReference type="NCBI Taxonomy" id="307507"/>
    <lineage>
        <taxon>Eukaryota</taxon>
        <taxon>Viridiplantae</taxon>
        <taxon>Chlorophyta</taxon>
        <taxon>core chlorophytes</taxon>
        <taxon>Chlorophyceae</taxon>
        <taxon>CS clade</taxon>
        <taxon>Sphaeropleales</taxon>
        <taxon>Selenastraceae</taxon>
        <taxon>Raphidocelis</taxon>
    </lineage>
</organism>
<evidence type="ECO:0000256" key="7">
    <source>
        <dbReference type="SAM" id="MobiDB-lite"/>
    </source>
</evidence>
<accession>A0A2V0PJV7</accession>
<name>A0A2V0PJV7_9CHLO</name>
<evidence type="ECO:0000256" key="4">
    <source>
        <dbReference type="ARBA" id="ARBA00022737"/>
    </source>
</evidence>
<keyword evidence="5 8" id="KW-1133">Transmembrane helix</keyword>
<keyword evidence="10" id="KW-1185">Reference proteome</keyword>
<dbReference type="InterPro" id="IPR005282">
    <property type="entry name" value="LC_transporter"/>
</dbReference>
<evidence type="ECO:0000256" key="3">
    <source>
        <dbReference type="ARBA" id="ARBA00022692"/>
    </source>
</evidence>
<keyword evidence="6 8" id="KW-0472">Membrane</keyword>
<dbReference type="EMBL" id="BDRX01000120">
    <property type="protein sequence ID" value="GBF98273.1"/>
    <property type="molecule type" value="Genomic_DNA"/>
</dbReference>
<keyword evidence="2" id="KW-0813">Transport</keyword>
<keyword evidence="3 8" id="KW-0812">Transmembrane</keyword>
<evidence type="ECO:0000256" key="6">
    <source>
        <dbReference type="ARBA" id="ARBA00023136"/>
    </source>
</evidence>
<dbReference type="InParanoid" id="A0A2V0PJV7"/>
<dbReference type="InterPro" id="IPR006603">
    <property type="entry name" value="PQ-loop_rpt"/>
</dbReference>
<dbReference type="Proteomes" id="UP000247498">
    <property type="component" value="Unassembled WGS sequence"/>
</dbReference>
<dbReference type="Gene3D" id="1.20.1280.290">
    <property type="match status" value="1"/>
</dbReference>
<feature type="compositionally biased region" description="Low complexity" evidence="7">
    <location>
        <begin position="7"/>
        <end position="34"/>
    </location>
</feature>
<dbReference type="SMART" id="SM00679">
    <property type="entry name" value="CTNS"/>
    <property type="match status" value="2"/>
</dbReference>
<evidence type="ECO:0000256" key="5">
    <source>
        <dbReference type="ARBA" id="ARBA00022989"/>
    </source>
</evidence>
<sequence>MAGTPHAAPAAAPPQGGVSRRSGGLSRPRSSGDVSGSGDGGAGADLIARFARMPSWAVLLAVAAFGIVIGCLYPNPKLAAPWSYIQSATGWTYASAWSLSFYPQVVLNARRKSVTGLSFDFLVLNLLGWVAYSTFNVAIYFVFECPARKPQNAALAAAALSPAAASHWGADAAARAFLGAAPPAPLGGALGTTDFCQYAVEWNDVVFSLHALALTLVTLAQCCAYPRGTQRVHRAVAFGIAACVAAAAGYAAAIARGWRMGLGLDRWMSWLYWLYFLSLIKMGVTFVKYLPQAVMNFRRRSTAGWSILNILLDFTGGALSLGQQLLTAWWAGNWAPVTANPVKLGLALTSMGMDVLFMVQHYTLYPEEGGTDSATDDAKAAADGGDGSLTEPLLRGPRGVVVVVEDAEDAV</sequence>
<dbReference type="PANTHER" id="PTHR13131:SF5">
    <property type="entry name" value="CYSTINOSIN"/>
    <property type="match status" value="1"/>
</dbReference>
<feature type="transmembrane region" description="Helical" evidence="8">
    <location>
        <begin position="270"/>
        <end position="290"/>
    </location>
</feature>